<dbReference type="SMART" id="SM00530">
    <property type="entry name" value="HTH_XRE"/>
    <property type="match status" value="1"/>
</dbReference>
<name>A0A6S6QRX4_9FIRM</name>
<organism evidence="2 3">
    <name type="scientific">Anaerocolumna cellulosilytica</name>
    <dbReference type="NCBI Taxonomy" id="433286"/>
    <lineage>
        <taxon>Bacteria</taxon>
        <taxon>Bacillati</taxon>
        <taxon>Bacillota</taxon>
        <taxon>Clostridia</taxon>
        <taxon>Lachnospirales</taxon>
        <taxon>Lachnospiraceae</taxon>
        <taxon>Anaerocolumna</taxon>
    </lineage>
</organism>
<dbReference type="PANTHER" id="PTHR46558">
    <property type="entry name" value="TRACRIPTIONAL REGULATORY PROTEIN-RELATED-RELATED"/>
    <property type="match status" value="1"/>
</dbReference>
<dbReference type="RefSeq" id="WP_197978595.1">
    <property type="nucleotide sequence ID" value="NZ_AP023367.1"/>
</dbReference>
<dbReference type="AlphaFoldDB" id="A0A6S6QRX4"/>
<dbReference type="CDD" id="cd00093">
    <property type="entry name" value="HTH_XRE"/>
    <property type="match status" value="1"/>
</dbReference>
<dbReference type="SUPFAM" id="SSF47413">
    <property type="entry name" value="lambda repressor-like DNA-binding domains"/>
    <property type="match status" value="1"/>
</dbReference>
<dbReference type="Proteomes" id="UP000515561">
    <property type="component" value="Chromosome"/>
</dbReference>
<proteinExistence type="predicted"/>
<evidence type="ECO:0000313" key="2">
    <source>
        <dbReference type="EMBL" id="BCJ93354.1"/>
    </source>
</evidence>
<accession>A0A6S6QRX4</accession>
<keyword evidence="3" id="KW-1185">Reference proteome</keyword>
<dbReference type="KEGG" id="acel:acsn021_09230"/>
<evidence type="ECO:0000256" key="1">
    <source>
        <dbReference type="ARBA" id="ARBA00023125"/>
    </source>
</evidence>
<dbReference type="EMBL" id="AP023367">
    <property type="protein sequence ID" value="BCJ93354.1"/>
    <property type="molecule type" value="Genomic_DNA"/>
</dbReference>
<sequence>MYIYKRIKDLREDRDLTQGQISKLLNTTQQQYSKYELGIQEIPVHHLITLADYYNTSTDYLLGRTDNKKFYK</sequence>
<dbReference type="Gene3D" id="1.10.260.40">
    <property type="entry name" value="lambda repressor-like DNA-binding domains"/>
    <property type="match status" value="1"/>
</dbReference>
<protein>
    <submittedName>
        <fullName evidence="2">Transcriptional regulator</fullName>
    </submittedName>
</protein>
<reference evidence="2 3" key="1">
    <citation type="journal article" date="2016" name="Int. J. Syst. Evol. Microbiol.">
        <title>Descriptions of Anaerotaenia torta gen. nov., sp. nov. and Anaerocolumna cellulosilytica gen. nov., sp. nov. isolated from a methanogenic reactor of cattle waste.</title>
        <authorList>
            <person name="Uek A."/>
            <person name="Ohtaki Y."/>
            <person name="Kaku N."/>
            <person name="Ueki K."/>
        </authorList>
    </citation>
    <scope>NUCLEOTIDE SEQUENCE [LARGE SCALE GENOMIC DNA]</scope>
    <source>
        <strain evidence="2 3">SN021</strain>
    </source>
</reference>
<evidence type="ECO:0000313" key="3">
    <source>
        <dbReference type="Proteomes" id="UP000515561"/>
    </source>
</evidence>
<dbReference type="GO" id="GO:0003677">
    <property type="term" value="F:DNA binding"/>
    <property type="evidence" value="ECO:0007669"/>
    <property type="project" value="UniProtKB-KW"/>
</dbReference>
<gene>
    <name evidence="2" type="ORF">acsn021_09230</name>
</gene>
<dbReference type="PANTHER" id="PTHR46558:SF11">
    <property type="entry name" value="HTH-TYPE TRANSCRIPTIONAL REGULATOR XRE"/>
    <property type="match status" value="1"/>
</dbReference>
<keyword evidence="1" id="KW-0238">DNA-binding</keyword>
<dbReference type="Pfam" id="PF01381">
    <property type="entry name" value="HTH_3"/>
    <property type="match status" value="1"/>
</dbReference>
<dbReference type="InterPro" id="IPR010982">
    <property type="entry name" value="Lambda_DNA-bd_dom_sf"/>
</dbReference>
<dbReference type="PROSITE" id="PS50943">
    <property type="entry name" value="HTH_CROC1"/>
    <property type="match status" value="1"/>
</dbReference>
<dbReference type="InterPro" id="IPR001387">
    <property type="entry name" value="Cro/C1-type_HTH"/>
</dbReference>